<feature type="transmembrane region" description="Helical" evidence="1">
    <location>
        <begin position="98"/>
        <end position="117"/>
    </location>
</feature>
<dbReference type="GO" id="GO:0005886">
    <property type="term" value="C:plasma membrane"/>
    <property type="evidence" value="ECO:0007669"/>
    <property type="project" value="TreeGrafter"/>
</dbReference>
<dbReference type="Proteomes" id="UP000292927">
    <property type="component" value="Unassembled WGS sequence"/>
</dbReference>
<dbReference type="RefSeq" id="WP_130435326.1">
    <property type="nucleotide sequence ID" value="NZ_SGXF01000003.1"/>
</dbReference>
<evidence type="ECO:0000256" key="1">
    <source>
        <dbReference type="SAM" id="Phobius"/>
    </source>
</evidence>
<feature type="transmembrane region" description="Helical" evidence="1">
    <location>
        <begin position="6"/>
        <end position="39"/>
    </location>
</feature>
<dbReference type="Pfam" id="PF04304">
    <property type="entry name" value="DUF454"/>
    <property type="match status" value="1"/>
</dbReference>
<keyword evidence="1" id="KW-1133">Transmembrane helix</keyword>
<keyword evidence="3" id="KW-1185">Reference proteome</keyword>
<dbReference type="OrthoDB" id="5690292at2"/>
<keyword evidence="1" id="KW-0472">Membrane</keyword>
<name>A0A4Q7PNR4_9FIRM</name>
<evidence type="ECO:0008006" key="4">
    <source>
        <dbReference type="Google" id="ProtNLM"/>
    </source>
</evidence>
<protein>
    <recommendedName>
        <fullName evidence="4">DUF454 domain-containing protein</fullName>
    </recommendedName>
</protein>
<comment type="caution">
    <text evidence="2">The sequence shown here is derived from an EMBL/GenBank/DDBJ whole genome shotgun (WGS) entry which is preliminary data.</text>
</comment>
<proteinExistence type="predicted"/>
<dbReference type="InterPro" id="IPR007401">
    <property type="entry name" value="DUF454"/>
</dbReference>
<organism evidence="2 3">
    <name type="scientific">Cuneatibacter caecimuris</name>
    <dbReference type="NCBI Taxonomy" id="1796618"/>
    <lineage>
        <taxon>Bacteria</taxon>
        <taxon>Bacillati</taxon>
        <taxon>Bacillota</taxon>
        <taxon>Clostridia</taxon>
        <taxon>Lachnospirales</taxon>
        <taxon>Lachnospiraceae</taxon>
        <taxon>Cuneatibacter</taxon>
    </lineage>
</organism>
<accession>A0A4Q7PNR4</accession>
<dbReference type="PANTHER" id="PTHR35813:SF1">
    <property type="entry name" value="INNER MEMBRANE PROTEIN YBAN"/>
    <property type="match status" value="1"/>
</dbReference>
<evidence type="ECO:0000313" key="2">
    <source>
        <dbReference type="EMBL" id="RZT00733.1"/>
    </source>
</evidence>
<reference evidence="2 3" key="1">
    <citation type="submission" date="2019-02" db="EMBL/GenBank/DDBJ databases">
        <title>Genomic Encyclopedia of Type Strains, Phase IV (KMG-IV): sequencing the most valuable type-strain genomes for metagenomic binning, comparative biology and taxonomic classification.</title>
        <authorList>
            <person name="Goeker M."/>
        </authorList>
    </citation>
    <scope>NUCLEOTIDE SEQUENCE [LARGE SCALE GENOMIC DNA]</scope>
    <source>
        <strain evidence="2 3">DSM 29486</strain>
    </source>
</reference>
<sequence>MKKVLYVILGCIGLGLGALGAALPLLPAFPFLMLAAFCFARSSERLHNWFLSTRLYQKNLESFVQGRGMTWGAKIRIMIMVTATMSVGFVMMSRVPVGRIILGCVWVLHLFIFVFGIKTLKTEEHRDEEGYADIDAA</sequence>
<dbReference type="PANTHER" id="PTHR35813">
    <property type="entry name" value="INNER MEMBRANE PROTEIN YBAN"/>
    <property type="match status" value="1"/>
</dbReference>
<gene>
    <name evidence="2" type="ORF">EV209_2058</name>
</gene>
<dbReference type="EMBL" id="SGXF01000003">
    <property type="protein sequence ID" value="RZT00733.1"/>
    <property type="molecule type" value="Genomic_DNA"/>
</dbReference>
<keyword evidence="1" id="KW-0812">Transmembrane</keyword>
<evidence type="ECO:0000313" key="3">
    <source>
        <dbReference type="Proteomes" id="UP000292927"/>
    </source>
</evidence>
<dbReference type="AlphaFoldDB" id="A0A4Q7PNR4"/>
<dbReference type="PIRSF" id="PIRSF016789">
    <property type="entry name" value="DUF454"/>
    <property type="match status" value="1"/>
</dbReference>